<evidence type="ECO:0000313" key="2">
    <source>
        <dbReference type="EMBL" id="KAA8914493.1"/>
    </source>
</evidence>
<keyword evidence="3" id="KW-1185">Reference proteome</keyword>
<name>A0A5J5FB79_9PEZI</name>
<sequence length="546" mass="61512">MPPAPRRGGSRTSSRSNTPLSRTNSRSSAPARRPTSSTPPVILAWTSAIKQALSQKRPRLLHDLLTLKLVQLVSKKPYPALRKEARELGDRFAIETVIDQEMGDDWKSLNSMLVAYLWFLESADPNMIMRKRPSYKEETMTYFSRMVEYLKAFNSAFNHPDGAILSFTATLMAKWACLTAVAVDQLLGDPHMKASKDLVNPLLRTFNIALSGERTPYTSPNQTLKKAALVDLGNCLFRLYYKLNETSMIPTLQDHITAGQLPLSYPYFRNPTLCTFFYYRGISLLRSCAFISAHQALQDAYSICHPGYISHRRKILIPLLASSILSGLFPRPELFNRPESPDLAELFLPLCYAIQKGDFRAFRHAMGIEGPARWKYTWWEENRLLHILEGRANILLWRSLIRKIWLLTCSPQQKQQIVRIDDILACAVALHRKEPHDIGPAPSSDPHGVADPASWWFQDSGGLRLDRIQVEGIVLSLVDQKLIRGYMLRQSGGQSTWLVLSKTGNPFPSLYQTLLARQPVPGASASRQLAGGGRVVRMNGVKEIGQ</sequence>
<comment type="caution">
    <text evidence="2">The sequence shown here is derived from an EMBL/GenBank/DDBJ whole genome shotgun (WGS) entry which is preliminary data.</text>
</comment>
<dbReference type="OrthoDB" id="5404651at2759"/>
<dbReference type="AlphaFoldDB" id="A0A5J5FB79"/>
<protein>
    <recommendedName>
        <fullName evidence="4">PCI domain-containing protein</fullName>
    </recommendedName>
</protein>
<dbReference type="Gene3D" id="1.10.10.10">
    <property type="entry name" value="Winged helix-like DNA-binding domain superfamily/Winged helix DNA-binding domain"/>
    <property type="match status" value="1"/>
</dbReference>
<dbReference type="PANTHER" id="PTHR12732">
    <property type="entry name" value="UNCHARACTERIZED PROTEASOME COMPONENT REGION PCI-CONTAINING"/>
    <property type="match status" value="1"/>
</dbReference>
<dbReference type="GO" id="GO:0070390">
    <property type="term" value="C:transcription export complex 2"/>
    <property type="evidence" value="ECO:0007669"/>
    <property type="project" value="TreeGrafter"/>
</dbReference>
<dbReference type="GO" id="GO:0003723">
    <property type="term" value="F:RNA binding"/>
    <property type="evidence" value="ECO:0007669"/>
    <property type="project" value="InterPro"/>
</dbReference>
<accession>A0A5J5FB79</accession>
<reference evidence="2 3" key="1">
    <citation type="submission" date="2019-09" db="EMBL/GenBank/DDBJ databases">
        <title>Draft genome of the ectomycorrhizal ascomycete Sphaerosporella brunnea.</title>
        <authorList>
            <consortium name="DOE Joint Genome Institute"/>
            <person name="Benucci G.M."/>
            <person name="Marozzi G."/>
            <person name="Antonielli L."/>
            <person name="Sanchez S."/>
            <person name="Marco P."/>
            <person name="Wang X."/>
            <person name="Falini L.B."/>
            <person name="Barry K."/>
            <person name="Haridas S."/>
            <person name="Lipzen A."/>
            <person name="Labutti K."/>
            <person name="Grigoriev I.V."/>
            <person name="Murat C."/>
            <person name="Martin F."/>
            <person name="Albertini E."/>
            <person name="Donnini D."/>
            <person name="Bonito G."/>
        </authorList>
    </citation>
    <scope>NUCLEOTIDE SEQUENCE [LARGE SCALE GENOMIC DNA]</scope>
    <source>
        <strain evidence="2 3">Sb_GMNB300</strain>
    </source>
</reference>
<dbReference type="PANTHER" id="PTHR12732:SF8">
    <property type="entry name" value="NUCLEAR MRNA EXPORT PROTEIN THP1"/>
    <property type="match status" value="1"/>
</dbReference>
<feature type="region of interest" description="Disordered" evidence="1">
    <location>
        <begin position="1"/>
        <end position="39"/>
    </location>
</feature>
<dbReference type="InterPro" id="IPR036388">
    <property type="entry name" value="WH-like_DNA-bd_sf"/>
</dbReference>
<dbReference type="GO" id="GO:0016973">
    <property type="term" value="P:poly(A)+ mRNA export from nucleus"/>
    <property type="evidence" value="ECO:0007669"/>
    <property type="project" value="TreeGrafter"/>
</dbReference>
<dbReference type="Proteomes" id="UP000326924">
    <property type="component" value="Unassembled WGS sequence"/>
</dbReference>
<dbReference type="GO" id="GO:0006368">
    <property type="term" value="P:transcription elongation by RNA polymerase II"/>
    <property type="evidence" value="ECO:0007669"/>
    <property type="project" value="TreeGrafter"/>
</dbReference>
<dbReference type="InParanoid" id="A0A5J5FB79"/>
<gene>
    <name evidence="2" type="ORF">FN846DRAFT_926467</name>
</gene>
<evidence type="ECO:0000313" key="3">
    <source>
        <dbReference type="Proteomes" id="UP000326924"/>
    </source>
</evidence>
<dbReference type="GO" id="GO:0003690">
    <property type="term" value="F:double-stranded DNA binding"/>
    <property type="evidence" value="ECO:0007669"/>
    <property type="project" value="InterPro"/>
</dbReference>
<evidence type="ECO:0000256" key="1">
    <source>
        <dbReference type="SAM" id="MobiDB-lite"/>
    </source>
</evidence>
<proteinExistence type="predicted"/>
<dbReference type="GO" id="GO:0000973">
    <property type="term" value="P:post-transcriptional tethering of RNA polymerase II gene DNA at nuclear periphery"/>
    <property type="evidence" value="ECO:0007669"/>
    <property type="project" value="TreeGrafter"/>
</dbReference>
<dbReference type="SMART" id="SM00753">
    <property type="entry name" value="PAM"/>
    <property type="match status" value="1"/>
</dbReference>
<dbReference type="EMBL" id="VXIS01000005">
    <property type="protein sequence ID" value="KAA8914493.1"/>
    <property type="molecule type" value="Genomic_DNA"/>
</dbReference>
<dbReference type="InterPro" id="IPR045114">
    <property type="entry name" value="Csn12-like"/>
</dbReference>
<evidence type="ECO:0008006" key="4">
    <source>
        <dbReference type="Google" id="ProtNLM"/>
    </source>
</evidence>
<organism evidence="2 3">
    <name type="scientific">Sphaerosporella brunnea</name>
    <dbReference type="NCBI Taxonomy" id="1250544"/>
    <lineage>
        <taxon>Eukaryota</taxon>
        <taxon>Fungi</taxon>
        <taxon>Dikarya</taxon>
        <taxon>Ascomycota</taxon>
        <taxon>Pezizomycotina</taxon>
        <taxon>Pezizomycetes</taxon>
        <taxon>Pezizales</taxon>
        <taxon>Pyronemataceae</taxon>
        <taxon>Sphaerosporella</taxon>
    </lineage>
</organism>